<dbReference type="PROSITE" id="PS51257">
    <property type="entry name" value="PROKAR_LIPOPROTEIN"/>
    <property type="match status" value="1"/>
</dbReference>
<name>A0AAW7XEZ6_9GAMM</name>
<accession>A0AAW7XEZ6</accession>
<dbReference type="RefSeq" id="WP_303548129.1">
    <property type="nucleotide sequence ID" value="NZ_JAUOPG010000001.1"/>
</dbReference>
<sequence>MRQCLLSNLANTLCNMGSICIFILLTGCDHHPEEQAVMQTYQERVANVLDQPIASPTPQTNFPALPALRERLQPTTDLREGLLDILELSECNLIPLIAKRNSSLGKVSSPSQILIYEITFYQRLIECIPILEKNPDTKPETIARLHHIAHVKQQEQPKYLWNALYTGQEIDKSLALNQATLPLGVNNEHPIQNALTSWEYFAQLSQMLKQQDYSRANQMLTDIEKHMEDLYKNPAGTPLLRSLMLLTHYLNTTADVIEARLQRRPLCFNEMSNPKADILKTVFTRFYATTIQPYMATVHRLSEQWFSAHTKIREFVSPPASTRLYDAKVFTRATDISLWNQYINARNRHTQAWQHILSQCNLMPNANNR</sequence>
<proteinExistence type="predicted"/>
<dbReference type="InterPro" id="IPR021431">
    <property type="entry name" value="DUF3080"/>
</dbReference>
<dbReference type="EMBL" id="JAUOPG010000001">
    <property type="protein sequence ID" value="MDO6452142.1"/>
    <property type="molecule type" value="Genomic_DNA"/>
</dbReference>
<protein>
    <submittedName>
        <fullName evidence="1">DUF3080 family protein</fullName>
    </submittedName>
</protein>
<evidence type="ECO:0000313" key="2">
    <source>
        <dbReference type="Proteomes" id="UP001169862"/>
    </source>
</evidence>
<dbReference type="AlphaFoldDB" id="A0AAW7XEZ6"/>
<comment type="caution">
    <text evidence="1">The sequence shown here is derived from an EMBL/GenBank/DDBJ whole genome shotgun (WGS) entry which is preliminary data.</text>
</comment>
<evidence type="ECO:0000313" key="1">
    <source>
        <dbReference type="EMBL" id="MDO6452142.1"/>
    </source>
</evidence>
<dbReference type="Pfam" id="PF11279">
    <property type="entry name" value="DUF3080"/>
    <property type="match status" value="1"/>
</dbReference>
<gene>
    <name evidence="1" type="ORF">Q4490_01065</name>
</gene>
<dbReference type="Proteomes" id="UP001169862">
    <property type="component" value="Unassembled WGS sequence"/>
</dbReference>
<reference evidence="1" key="1">
    <citation type="submission" date="2023-07" db="EMBL/GenBank/DDBJ databases">
        <title>Genome content predicts the carbon catabolic preferences of heterotrophic bacteria.</title>
        <authorList>
            <person name="Gralka M."/>
        </authorList>
    </citation>
    <scope>NUCLEOTIDE SEQUENCE</scope>
    <source>
        <strain evidence="1">I2M16</strain>
    </source>
</reference>
<organism evidence="1 2">
    <name type="scientific">Neptunomonas phycophila</name>
    <dbReference type="NCBI Taxonomy" id="1572645"/>
    <lineage>
        <taxon>Bacteria</taxon>
        <taxon>Pseudomonadati</taxon>
        <taxon>Pseudomonadota</taxon>
        <taxon>Gammaproteobacteria</taxon>
        <taxon>Oceanospirillales</taxon>
        <taxon>Oceanospirillaceae</taxon>
        <taxon>Neptunomonas</taxon>
    </lineage>
</organism>